<dbReference type="InterPro" id="IPR043159">
    <property type="entry name" value="Lectin_gal-bd_sf"/>
</dbReference>
<dbReference type="Pfam" id="PF17834">
    <property type="entry name" value="GHD"/>
    <property type="match status" value="1"/>
</dbReference>
<keyword evidence="7 13" id="KW-0732">Signal</keyword>
<dbReference type="AlphaFoldDB" id="A0A251T8J3"/>
<organism evidence="16 17">
    <name type="scientific">Helianthus annuus</name>
    <name type="common">Common sunflower</name>
    <dbReference type="NCBI Taxonomy" id="4232"/>
    <lineage>
        <taxon>Eukaryota</taxon>
        <taxon>Viridiplantae</taxon>
        <taxon>Streptophyta</taxon>
        <taxon>Embryophyta</taxon>
        <taxon>Tracheophyta</taxon>
        <taxon>Spermatophyta</taxon>
        <taxon>Magnoliopsida</taxon>
        <taxon>eudicotyledons</taxon>
        <taxon>Gunneridae</taxon>
        <taxon>Pentapetalae</taxon>
        <taxon>asterids</taxon>
        <taxon>campanulids</taxon>
        <taxon>Asterales</taxon>
        <taxon>Asteraceae</taxon>
        <taxon>Asteroideae</taxon>
        <taxon>Heliantheae alliance</taxon>
        <taxon>Heliantheae</taxon>
        <taxon>Helianthus</taxon>
    </lineage>
</organism>
<evidence type="ECO:0000256" key="4">
    <source>
        <dbReference type="ARBA" id="ARBA00012756"/>
    </source>
</evidence>
<keyword evidence="8 11" id="KW-0378">Hydrolase</keyword>
<evidence type="ECO:0000313" key="15">
    <source>
        <dbReference type="EMBL" id="KAF5780432.1"/>
    </source>
</evidence>
<dbReference type="EC" id="3.2.1.23" evidence="4 11"/>
<dbReference type="GO" id="GO:0005773">
    <property type="term" value="C:vacuole"/>
    <property type="evidence" value="ECO:0000318"/>
    <property type="project" value="GO_Central"/>
</dbReference>
<evidence type="ECO:0000256" key="2">
    <source>
        <dbReference type="ARBA" id="ARBA00004271"/>
    </source>
</evidence>
<dbReference type="Gene3D" id="2.60.120.740">
    <property type="match status" value="1"/>
</dbReference>
<dbReference type="FunFam" id="3.20.20.80:FF:000006">
    <property type="entry name" value="Beta-galactosidase"/>
    <property type="match status" value="1"/>
</dbReference>
<reference evidence="15" key="3">
    <citation type="submission" date="2020-06" db="EMBL/GenBank/DDBJ databases">
        <title>Helianthus annuus Genome sequencing and assembly Release 2.</title>
        <authorList>
            <person name="Gouzy J."/>
            <person name="Langlade N."/>
            <person name="Munos S."/>
        </authorList>
    </citation>
    <scope>NUCLEOTIDE SEQUENCE</scope>
    <source>
        <tissue evidence="15">Leaves</tissue>
    </source>
</reference>
<gene>
    <name evidence="16" type="primary">BGAL16</name>
    <name evidence="16" type="ORF">HannXRQ_Chr11g0326171</name>
    <name evidence="15" type="ORF">HanXRQr2_Chr11g0471851</name>
</gene>
<evidence type="ECO:0000259" key="14">
    <source>
        <dbReference type="PROSITE" id="PS50228"/>
    </source>
</evidence>
<evidence type="ECO:0000256" key="1">
    <source>
        <dbReference type="ARBA" id="ARBA00001412"/>
    </source>
</evidence>
<comment type="catalytic activity">
    <reaction evidence="1 11">
        <text>Hydrolysis of terminal non-reducing beta-D-galactose residues in beta-D-galactosides.</text>
        <dbReference type="EC" id="3.2.1.23"/>
    </reaction>
</comment>
<dbReference type="PROSITE" id="PS50228">
    <property type="entry name" value="SUEL_LECTIN"/>
    <property type="match status" value="1"/>
</dbReference>
<reference evidence="16" key="2">
    <citation type="submission" date="2017-02" db="EMBL/GenBank/DDBJ databases">
        <title>Sunflower complete genome.</title>
        <authorList>
            <person name="Langlade N."/>
            <person name="Munos S."/>
        </authorList>
    </citation>
    <scope>NUCLEOTIDE SEQUENCE [LARGE SCALE GENOMIC DNA]</scope>
    <source>
        <tissue evidence="16">Leaves</tissue>
    </source>
</reference>
<dbReference type="PANTHER" id="PTHR23421">
    <property type="entry name" value="BETA-GALACTOSIDASE RELATED"/>
    <property type="match status" value="1"/>
</dbReference>
<dbReference type="InterPro" id="IPR008979">
    <property type="entry name" value="Galactose-bd-like_sf"/>
</dbReference>
<dbReference type="CDD" id="cd22842">
    <property type="entry name" value="Gal_Rha_Lectin_BGal"/>
    <property type="match status" value="1"/>
</dbReference>
<dbReference type="SUPFAM" id="SSF51445">
    <property type="entry name" value="(Trans)glycosidases"/>
    <property type="match status" value="1"/>
</dbReference>
<dbReference type="FunFam" id="2.60.120.260:FF:000142">
    <property type="entry name" value="Beta-galactosidase"/>
    <property type="match status" value="1"/>
</dbReference>
<dbReference type="Gene3D" id="3.20.20.80">
    <property type="entry name" value="Glycosidases"/>
    <property type="match status" value="1"/>
</dbReference>
<comment type="subcellular location">
    <subcellularLocation>
        <location evidence="2">Secreted</location>
        <location evidence="2">Extracellular space</location>
        <location evidence="2">Apoplast</location>
    </subcellularLocation>
</comment>
<dbReference type="FunCoup" id="A0A251T8J3">
    <property type="interactions" value="2"/>
</dbReference>
<evidence type="ECO:0000256" key="8">
    <source>
        <dbReference type="ARBA" id="ARBA00022801"/>
    </source>
</evidence>
<dbReference type="Gene3D" id="2.60.120.260">
    <property type="entry name" value="Galactose-binding domain-like"/>
    <property type="match status" value="2"/>
</dbReference>
<comment type="similarity">
    <text evidence="3 12">Belongs to the glycosyl hydrolase 35 family.</text>
</comment>
<dbReference type="Pfam" id="PF01301">
    <property type="entry name" value="Glyco_hydro_35"/>
    <property type="match status" value="1"/>
</dbReference>
<evidence type="ECO:0000256" key="13">
    <source>
        <dbReference type="SAM" id="SignalP"/>
    </source>
</evidence>
<name>A0A251T8J3_HELAN</name>
<dbReference type="InterPro" id="IPR019801">
    <property type="entry name" value="Glyco_hydro_35_CS"/>
</dbReference>
<dbReference type="FunFam" id="2.60.120.260:FF:000050">
    <property type="entry name" value="Beta-galactosidase"/>
    <property type="match status" value="1"/>
</dbReference>
<dbReference type="SUPFAM" id="SSF49785">
    <property type="entry name" value="Galactose-binding domain-like"/>
    <property type="match status" value="2"/>
</dbReference>
<reference evidence="15 17" key="1">
    <citation type="journal article" date="2017" name="Nature">
        <title>The sunflower genome provides insights into oil metabolism, flowering and Asterid evolution.</title>
        <authorList>
            <person name="Badouin H."/>
            <person name="Gouzy J."/>
            <person name="Grassa C.J."/>
            <person name="Murat F."/>
            <person name="Staton S.E."/>
            <person name="Cottret L."/>
            <person name="Lelandais-Briere C."/>
            <person name="Owens G.L."/>
            <person name="Carrere S."/>
            <person name="Mayjonade B."/>
            <person name="Legrand L."/>
            <person name="Gill N."/>
            <person name="Kane N.C."/>
            <person name="Bowers J.E."/>
            <person name="Hubner S."/>
            <person name="Bellec A."/>
            <person name="Berard A."/>
            <person name="Berges H."/>
            <person name="Blanchet N."/>
            <person name="Boniface M.C."/>
            <person name="Brunel D."/>
            <person name="Catrice O."/>
            <person name="Chaidir N."/>
            <person name="Claudel C."/>
            <person name="Donnadieu C."/>
            <person name="Faraut T."/>
            <person name="Fievet G."/>
            <person name="Helmstetter N."/>
            <person name="King M."/>
            <person name="Knapp S.J."/>
            <person name="Lai Z."/>
            <person name="Le Paslier M.C."/>
            <person name="Lippi Y."/>
            <person name="Lorenzon L."/>
            <person name="Mandel J.R."/>
            <person name="Marage G."/>
            <person name="Marchand G."/>
            <person name="Marquand E."/>
            <person name="Bret-Mestries E."/>
            <person name="Morien E."/>
            <person name="Nambeesan S."/>
            <person name="Nguyen T."/>
            <person name="Pegot-Espagnet P."/>
            <person name="Pouilly N."/>
            <person name="Raftis F."/>
            <person name="Sallet E."/>
            <person name="Schiex T."/>
            <person name="Thomas J."/>
            <person name="Vandecasteele C."/>
            <person name="Vares D."/>
            <person name="Vear F."/>
            <person name="Vautrin S."/>
            <person name="Crespi M."/>
            <person name="Mangin B."/>
            <person name="Burke J.M."/>
            <person name="Salse J."/>
            <person name="Munos S."/>
            <person name="Vincourt P."/>
            <person name="Rieseberg L.H."/>
            <person name="Langlade N.B."/>
        </authorList>
    </citation>
    <scope>NUCLEOTIDE SEQUENCE [LARGE SCALE GENOMIC DNA]</scope>
    <source>
        <strain evidence="17">cv. SF193</strain>
        <tissue evidence="15">Leaves</tissue>
    </source>
</reference>
<dbReference type="GO" id="GO:0019388">
    <property type="term" value="P:galactose catabolic process"/>
    <property type="evidence" value="ECO:0000318"/>
    <property type="project" value="GO_Central"/>
</dbReference>
<evidence type="ECO:0000256" key="9">
    <source>
        <dbReference type="ARBA" id="ARBA00023180"/>
    </source>
</evidence>
<sequence length="807" mass="90717">MVWFGLCLILLAVVTGGRNMMVKGVNVSYDGRSLHIDGQRKILFSGSIHYPRSTPDMWPSLIDKAKQGGLDVIQTYVFWNLHEPQPGQYDFTGRNDIVSFIKQVQQQGLYVSLRIGPFIEAEWSYGGLPFWLHDVPGIVFRTNNEPFKFYMQNFTTKIVDMMKAENLFASQGGPIILSQIENEYQNVEGSFHDDGSRYVNWTAQMAVDQNTGEPWMMCKQDDAPDPVINTCNGMKCDETWKGPNSPNKPSIWTENWPSFLQGFGEEPYMRSAQDLAFHTTMFIIKMNGTFVNYYMFHGGTNFGRTSAAFIITGYYDQAPLDEYGILRQPKYGHLKDMHAAFKLCLQTLLYGNLAIEHLGDNQDAYVYTGNAGECVAFLVNNSSKEGVEMVFRNTSYTLPAKSVSILPDCKNVVFNTGMVNTQASTRSMQPVIRFDSAQQWQAFSEAVPQFDQTSLRSDTLLEQMNTTKDTTDYLWYTMRMELNSSEAQYMLHVNSLGHVLRAYVNGALVGYAHGTRKVTNFTFENTVSLSTGINNISFLSIMVGLPDSGAFMERRSAGLREVLIQELNFTNSPWGYQVGLLGETLAIYTDEGSSKVSWSQYQNPSTITWYKTTFDAPEGTEPIALNLGSMGKGEVWVNGQSIGRYWVSFKTPSGLPSQTWYNVPRSFLKPSGNLLVLFEEEYANPLNISLDTVSIDKVCGRVSDSHPPRVNSREVSGHYRWRPMPRVHLRCPKKQIISKIVFASHGNPSGDCENYSIGKCHSSNSQQVVEKACLGRRQCSVSHTPKSFGEDPCPGTPKTLLVDARCE</sequence>
<dbReference type="PRINTS" id="PR00742">
    <property type="entry name" value="GLHYDRLASE35"/>
</dbReference>
<evidence type="ECO:0000256" key="3">
    <source>
        <dbReference type="ARBA" id="ARBA00009809"/>
    </source>
</evidence>
<keyword evidence="10 11" id="KW-0326">Glycosidase</keyword>
<evidence type="ECO:0000256" key="7">
    <source>
        <dbReference type="ARBA" id="ARBA00022729"/>
    </source>
</evidence>
<dbReference type="Pfam" id="PF21467">
    <property type="entry name" value="BetaGal_gal-bd"/>
    <property type="match status" value="1"/>
</dbReference>
<dbReference type="Pfam" id="PF02140">
    <property type="entry name" value="SUEL_Lectin"/>
    <property type="match status" value="1"/>
</dbReference>
<evidence type="ECO:0000313" key="17">
    <source>
        <dbReference type="Proteomes" id="UP000215914"/>
    </source>
</evidence>
<dbReference type="FunFam" id="2.60.120.740:FF:000002">
    <property type="entry name" value="Beta-galactosidase"/>
    <property type="match status" value="1"/>
</dbReference>
<keyword evidence="17" id="KW-1185">Reference proteome</keyword>
<dbReference type="EMBL" id="CM007900">
    <property type="protein sequence ID" value="OTG07069.1"/>
    <property type="molecule type" value="Genomic_DNA"/>
</dbReference>
<evidence type="ECO:0000256" key="11">
    <source>
        <dbReference type="RuleBase" id="RU000675"/>
    </source>
</evidence>
<dbReference type="GO" id="GO:0048046">
    <property type="term" value="C:apoplast"/>
    <property type="evidence" value="ECO:0007669"/>
    <property type="project" value="UniProtKB-SubCell"/>
</dbReference>
<dbReference type="InParanoid" id="A0A251T8J3"/>
<dbReference type="Proteomes" id="UP000215914">
    <property type="component" value="Chromosome 11"/>
</dbReference>
<feature type="signal peptide" evidence="13">
    <location>
        <begin position="1"/>
        <end position="16"/>
    </location>
</feature>
<dbReference type="GO" id="GO:0004565">
    <property type="term" value="F:beta-galactosidase activity"/>
    <property type="evidence" value="ECO:0000318"/>
    <property type="project" value="GO_Central"/>
</dbReference>
<evidence type="ECO:0000256" key="5">
    <source>
        <dbReference type="ARBA" id="ARBA00022523"/>
    </source>
</evidence>
<dbReference type="GO" id="GO:0009505">
    <property type="term" value="C:plant-type cell wall"/>
    <property type="evidence" value="ECO:0000318"/>
    <property type="project" value="GO_Central"/>
</dbReference>
<keyword evidence="5" id="KW-0052">Apoplast</keyword>
<dbReference type="EMBL" id="MNCJ02000326">
    <property type="protein sequence ID" value="KAF5780432.1"/>
    <property type="molecule type" value="Genomic_DNA"/>
</dbReference>
<keyword evidence="6" id="KW-0964">Secreted</keyword>
<feature type="chain" id="PRO_5012648503" description="Beta-galactosidase" evidence="13">
    <location>
        <begin position="17"/>
        <end position="807"/>
    </location>
</feature>
<dbReference type="InterPro" id="IPR000922">
    <property type="entry name" value="Lectin_gal-bd_dom"/>
</dbReference>
<accession>A0A251T8J3</accession>
<dbReference type="InterPro" id="IPR031330">
    <property type="entry name" value="Gly_Hdrlase_35_cat"/>
</dbReference>
<dbReference type="OrthoDB" id="1657402at2759"/>
<dbReference type="OMA" id="ICTIPVW"/>
<keyword evidence="9" id="KW-0325">Glycoprotein</keyword>
<protein>
    <recommendedName>
        <fullName evidence="4 11">Beta-galactosidase</fullName>
        <ecNumber evidence="4 11">3.2.1.23</ecNumber>
    </recommendedName>
</protein>
<dbReference type="InterPro" id="IPR048913">
    <property type="entry name" value="BetaGal_gal-bd"/>
</dbReference>
<dbReference type="PROSITE" id="PS01182">
    <property type="entry name" value="GLYCOSYL_HYDROL_F35"/>
    <property type="match status" value="1"/>
</dbReference>
<proteinExistence type="inferred from homology"/>
<dbReference type="InterPro" id="IPR001944">
    <property type="entry name" value="Glycoside_Hdrlase_35"/>
</dbReference>
<dbReference type="GO" id="GO:0030246">
    <property type="term" value="F:carbohydrate binding"/>
    <property type="evidence" value="ECO:0007669"/>
    <property type="project" value="InterPro"/>
</dbReference>
<evidence type="ECO:0000256" key="10">
    <source>
        <dbReference type="ARBA" id="ARBA00023295"/>
    </source>
</evidence>
<dbReference type="GO" id="GO:0009827">
    <property type="term" value="P:plant-type cell wall modification"/>
    <property type="evidence" value="ECO:0000318"/>
    <property type="project" value="GO_Central"/>
</dbReference>
<feature type="domain" description="SUEL-type lectin" evidence="14">
    <location>
        <begin position="725"/>
        <end position="807"/>
    </location>
</feature>
<evidence type="ECO:0000313" key="16">
    <source>
        <dbReference type="EMBL" id="OTG07069.1"/>
    </source>
</evidence>
<dbReference type="InterPro" id="IPR041392">
    <property type="entry name" value="GHD"/>
</dbReference>
<dbReference type="Gramene" id="mRNA:HanXRQr2_Chr11g0471851">
    <property type="protein sequence ID" value="mRNA:HanXRQr2_Chr11g0471851"/>
    <property type="gene ID" value="HanXRQr2_Chr11g0471851"/>
</dbReference>
<evidence type="ECO:0000256" key="12">
    <source>
        <dbReference type="RuleBase" id="RU003679"/>
    </source>
</evidence>
<evidence type="ECO:0000256" key="6">
    <source>
        <dbReference type="ARBA" id="ARBA00022525"/>
    </source>
</evidence>
<dbReference type="InterPro" id="IPR017853">
    <property type="entry name" value="GH"/>
</dbReference>